<keyword evidence="8" id="KW-1185">Reference proteome</keyword>
<dbReference type="Pfam" id="PF13440">
    <property type="entry name" value="Polysacc_synt_3"/>
    <property type="match status" value="1"/>
</dbReference>
<evidence type="ECO:0000256" key="6">
    <source>
        <dbReference type="SAM" id="Phobius"/>
    </source>
</evidence>
<evidence type="ECO:0000256" key="5">
    <source>
        <dbReference type="ARBA" id="ARBA00023136"/>
    </source>
</evidence>
<accession>A0A7K1TEZ9</accession>
<evidence type="ECO:0000313" key="8">
    <source>
        <dbReference type="Proteomes" id="UP000441336"/>
    </source>
</evidence>
<feature type="transmembrane region" description="Helical" evidence="6">
    <location>
        <begin position="83"/>
        <end position="108"/>
    </location>
</feature>
<keyword evidence="3 6" id="KW-0812">Transmembrane</keyword>
<reference evidence="7 8" key="1">
    <citation type="submission" date="2019-12" db="EMBL/GenBank/DDBJ databases">
        <title>Hymenobacter sp. HMF4947 Genome sequencing and assembly.</title>
        <authorList>
            <person name="Kang H."/>
            <person name="Cha I."/>
            <person name="Kim H."/>
            <person name="Joh K."/>
        </authorList>
    </citation>
    <scope>NUCLEOTIDE SEQUENCE [LARGE SCALE GENOMIC DNA]</scope>
    <source>
        <strain evidence="7 8">HMF4947</strain>
    </source>
</reference>
<protein>
    <submittedName>
        <fullName evidence="7">Oligosaccharide flippase family protein</fullName>
    </submittedName>
</protein>
<evidence type="ECO:0000256" key="2">
    <source>
        <dbReference type="ARBA" id="ARBA00022475"/>
    </source>
</evidence>
<dbReference type="Proteomes" id="UP000441336">
    <property type="component" value="Unassembled WGS sequence"/>
</dbReference>
<feature type="transmembrane region" description="Helical" evidence="6">
    <location>
        <begin position="43"/>
        <end position="71"/>
    </location>
</feature>
<dbReference type="RefSeq" id="WP_157565567.1">
    <property type="nucleotide sequence ID" value="NZ_WQKZ01000003.1"/>
</dbReference>
<evidence type="ECO:0000256" key="3">
    <source>
        <dbReference type="ARBA" id="ARBA00022692"/>
    </source>
</evidence>
<keyword evidence="4 6" id="KW-1133">Transmembrane helix</keyword>
<comment type="subcellular location">
    <subcellularLocation>
        <location evidence="1">Cell membrane</location>
        <topology evidence="1">Multi-pass membrane protein</topology>
    </subcellularLocation>
</comment>
<evidence type="ECO:0000256" key="4">
    <source>
        <dbReference type="ARBA" id="ARBA00022989"/>
    </source>
</evidence>
<proteinExistence type="predicted"/>
<dbReference type="EMBL" id="WQKZ01000003">
    <property type="protein sequence ID" value="MVN76984.1"/>
    <property type="molecule type" value="Genomic_DNA"/>
</dbReference>
<organism evidence="7 8">
    <name type="scientific">Hymenobacter ginkgonis</name>
    <dbReference type="NCBI Taxonomy" id="2682976"/>
    <lineage>
        <taxon>Bacteria</taxon>
        <taxon>Pseudomonadati</taxon>
        <taxon>Bacteroidota</taxon>
        <taxon>Cytophagia</taxon>
        <taxon>Cytophagales</taxon>
        <taxon>Hymenobacteraceae</taxon>
        <taxon>Hymenobacter</taxon>
    </lineage>
</organism>
<feature type="transmembrane region" description="Helical" evidence="6">
    <location>
        <begin position="296"/>
        <end position="320"/>
    </location>
</feature>
<feature type="transmembrane region" description="Helical" evidence="6">
    <location>
        <begin position="363"/>
        <end position="384"/>
    </location>
</feature>
<feature type="transmembrane region" description="Helical" evidence="6">
    <location>
        <begin position="147"/>
        <end position="167"/>
    </location>
</feature>
<dbReference type="PANTHER" id="PTHR30250">
    <property type="entry name" value="PST FAMILY PREDICTED COLANIC ACID TRANSPORTER"/>
    <property type="match status" value="1"/>
</dbReference>
<evidence type="ECO:0000313" key="7">
    <source>
        <dbReference type="EMBL" id="MVN76984.1"/>
    </source>
</evidence>
<keyword evidence="2" id="KW-1003">Cell membrane</keyword>
<dbReference type="InterPro" id="IPR050833">
    <property type="entry name" value="Poly_Biosynth_Transport"/>
</dbReference>
<keyword evidence="5 6" id="KW-0472">Membrane</keyword>
<evidence type="ECO:0000256" key="1">
    <source>
        <dbReference type="ARBA" id="ARBA00004651"/>
    </source>
</evidence>
<feature type="transmembrane region" description="Helical" evidence="6">
    <location>
        <begin position="12"/>
        <end position="31"/>
    </location>
</feature>
<feature type="transmembrane region" description="Helical" evidence="6">
    <location>
        <begin position="173"/>
        <end position="196"/>
    </location>
</feature>
<feature type="transmembrane region" description="Helical" evidence="6">
    <location>
        <begin position="114"/>
        <end position="135"/>
    </location>
</feature>
<dbReference type="AlphaFoldDB" id="A0A7K1TEZ9"/>
<feature type="transmembrane region" description="Helical" evidence="6">
    <location>
        <begin position="332"/>
        <end position="351"/>
    </location>
</feature>
<dbReference type="GO" id="GO:0005886">
    <property type="term" value="C:plasma membrane"/>
    <property type="evidence" value="ECO:0007669"/>
    <property type="project" value="UniProtKB-SubCell"/>
</dbReference>
<sequence>MRAILRNRHFLSLTGNGVMAVFSVLTYSILYRFMSEADTGNWIFFQFAFLLLDTFRTGLLQTAVIKFYAGADEARRLSVAGSAWYIGLVITGLFLVINLVCLLFASYFTDSGVLILLKWFGLSLAVTLPFNVSIWILQAEERFDRILYIRLLNQGSFIILVFALYLLHDVTLTHIICAFIASSLLTSTVAVGAGWARLAALKNRTSSVIREIFHFGKYSFGTFLCSNLLRSSDTFIIKFMLGPAALAVYNLPQRLLEVIEIPLRSGLATAMPSMSAAVNQQRDNEVVDILKKYSGFLTLLFIPIMIGVLVFANVMVGLIGGGKYVHTEAANIYRIMIVCSLLFPLERFLGVTLDIIGKPQLNLLKVLLALGTNVVADVVCIRLTHSVYGAAWASTFTLVVSTIYGYVVLRRFVPVNLQGVWGLATEEVRAQLNARFRKTKPVVAQKIVATQESTVSDAVHV</sequence>
<gene>
    <name evidence="7" type="ORF">GO988_11670</name>
</gene>
<comment type="caution">
    <text evidence="7">The sequence shown here is derived from an EMBL/GenBank/DDBJ whole genome shotgun (WGS) entry which is preliminary data.</text>
</comment>
<dbReference type="PANTHER" id="PTHR30250:SF11">
    <property type="entry name" value="O-ANTIGEN TRANSPORTER-RELATED"/>
    <property type="match status" value="1"/>
</dbReference>
<feature type="transmembrane region" description="Helical" evidence="6">
    <location>
        <begin position="390"/>
        <end position="409"/>
    </location>
</feature>
<name>A0A7K1TEZ9_9BACT</name>